<dbReference type="PANTHER" id="PTHR23503:SF8">
    <property type="entry name" value="FACILITATED GLUCOSE TRANSPORTER PROTEIN 1"/>
    <property type="match status" value="1"/>
</dbReference>
<feature type="transmembrane region" description="Helical" evidence="7">
    <location>
        <begin position="92"/>
        <end position="113"/>
    </location>
</feature>
<comment type="subcellular location">
    <subcellularLocation>
        <location evidence="1">Membrane</location>
        <topology evidence="1">Multi-pass membrane protein</topology>
    </subcellularLocation>
</comment>
<evidence type="ECO:0000256" key="3">
    <source>
        <dbReference type="ARBA" id="ARBA00022448"/>
    </source>
</evidence>
<evidence type="ECO:0000313" key="9">
    <source>
        <dbReference type="EMBL" id="CDO56291.1"/>
    </source>
</evidence>
<comment type="similarity">
    <text evidence="2">Belongs to the major facilitator superfamily. Sugar transporter (TC 2.A.1.1) family.</text>
</comment>
<feature type="transmembrane region" description="Helical" evidence="7">
    <location>
        <begin position="150"/>
        <end position="172"/>
    </location>
</feature>
<evidence type="ECO:0000256" key="4">
    <source>
        <dbReference type="ARBA" id="ARBA00022692"/>
    </source>
</evidence>
<evidence type="ECO:0000256" key="7">
    <source>
        <dbReference type="SAM" id="Phobius"/>
    </source>
</evidence>
<feature type="transmembrane region" description="Helical" evidence="7">
    <location>
        <begin position="64"/>
        <end position="85"/>
    </location>
</feature>
<feature type="domain" description="Major facilitator superfamily (MFS) profile" evidence="8">
    <location>
        <begin position="1"/>
        <end position="459"/>
    </location>
</feature>
<accession>A0A0J9XG46</accession>
<feature type="transmembrane region" description="Helical" evidence="7">
    <location>
        <begin position="327"/>
        <end position="348"/>
    </location>
</feature>
<keyword evidence="10" id="KW-1185">Reference proteome</keyword>
<keyword evidence="3" id="KW-0813">Transport</keyword>
<dbReference type="InterPro" id="IPR003663">
    <property type="entry name" value="Sugar/inositol_transpt"/>
</dbReference>
<dbReference type="PROSITE" id="PS50850">
    <property type="entry name" value="MFS"/>
    <property type="match status" value="1"/>
</dbReference>
<dbReference type="Pfam" id="PF00083">
    <property type="entry name" value="Sugar_tr"/>
    <property type="match status" value="1"/>
</dbReference>
<dbReference type="PROSITE" id="PS00217">
    <property type="entry name" value="SUGAR_TRANSPORT_2"/>
    <property type="match status" value="1"/>
</dbReference>
<dbReference type="InterPro" id="IPR020846">
    <property type="entry name" value="MFS_dom"/>
</dbReference>
<dbReference type="GO" id="GO:0015149">
    <property type="term" value="F:hexose transmembrane transporter activity"/>
    <property type="evidence" value="ECO:0007669"/>
    <property type="project" value="TreeGrafter"/>
</dbReference>
<proteinExistence type="inferred from homology"/>
<keyword evidence="4 7" id="KW-0812">Transmembrane</keyword>
<reference evidence="9" key="1">
    <citation type="submission" date="2014-03" db="EMBL/GenBank/DDBJ databases">
        <authorList>
            <person name="Casaregola S."/>
        </authorList>
    </citation>
    <scope>NUCLEOTIDE SEQUENCE [LARGE SCALE GENOMIC DNA]</scope>
    <source>
        <strain evidence="9">CLIB 918</strain>
    </source>
</reference>
<evidence type="ECO:0000259" key="8">
    <source>
        <dbReference type="PROSITE" id="PS50850"/>
    </source>
</evidence>
<comment type="caution">
    <text evidence="9">The sequence shown here is derived from an EMBL/GenBank/DDBJ whole genome shotgun (WGS) entry which is preliminary data.</text>
</comment>
<dbReference type="AlphaFoldDB" id="A0A0J9XG46"/>
<dbReference type="InterPro" id="IPR005829">
    <property type="entry name" value="Sugar_transporter_CS"/>
</dbReference>
<evidence type="ECO:0000256" key="5">
    <source>
        <dbReference type="ARBA" id="ARBA00022989"/>
    </source>
</evidence>
<name>A0A0J9XG46_GEOCN</name>
<dbReference type="InterPro" id="IPR045263">
    <property type="entry name" value="GLUT"/>
</dbReference>
<keyword evidence="6 7" id="KW-0472">Membrane</keyword>
<dbReference type="PRINTS" id="PR00171">
    <property type="entry name" value="SUGRTRNSPORT"/>
</dbReference>
<dbReference type="SUPFAM" id="SSF103473">
    <property type="entry name" value="MFS general substrate transporter"/>
    <property type="match status" value="1"/>
</dbReference>
<dbReference type="InterPro" id="IPR005828">
    <property type="entry name" value="MFS_sugar_transport-like"/>
</dbReference>
<evidence type="ECO:0000256" key="6">
    <source>
        <dbReference type="ARBA" id="ARBA00023136"/>
    </source>
</evidence>
<feature type="transmembrane region" description="Helical" evidence="7">
    <location>
        <begin position="25"/>
        <end position="44"/>
    </location>
</feature>
<protein>
    <submittedName>
        <fullName evidence="9">Similar to Saccharomyces cerevisiae YBR241C Putative transporter, member of the sugar porter family</fullName>
    </submittedName>
</protein>
<dbReference type="Proteomes" id="UP000242525">
    <property type="component" value="Unassembled WGS sequence"/>
</dbReference>
<keyword evidence="5 7" id="KW-1133">Transmembrane helix</keyword>
<dbReference type="PANTHER" id="PTHR23503">
    <property type="entry name" value="SOLUTE CARRIER FAMILY 2"/>
    <property type="match status" value="1"/>
</dbReference>
<feature type="transmembrane region" description="Helical" evidence="7">
    <location>
        <begin position="119"/>
        <end position="138"/>
    </location>
</feature>
<evidence type="ECO:0000313" key="10">
    <source>
        <dbReference type="Proteomes" id="UP000242525"/>
    </source>
</evidence>
<organism evidence="9 10">
    <name type="scientific">Geotrichum candidum</name>
    <name type="common">Oospora lactis</name>
    <name type="synonym">Dipodascus geotrichum</name>
    <dbReference type="NCBI Taxonomy" id="1173061"/>
    <lineage>
        <taxon>Eukaryota</taxon>
        <taxon>Fungi</taxon>
        <taxon>Dikarya</taxon>
        <taxon>Ascomycota</taxon>
        <taxon>Saccharomycotina</taxon>
        <taxon>Dipodascomycetes</taxon>
        <taxon>Dipodascales</taxon>
        <taxon>Dipodascaceae</taxon>
        <taxon>Geotrichum</taxon>
    </lineage>
</organism>
<dbReference type="GO" id="GO:0016020">
    <property type="term" value="C:membrane"/>
    <property type="evidence" value="ECO:0007669"/>
    <property type="project" value="UniProtKB-SubCell"/>
</dbReference>
<feature type="transmembrane region" description="Helical" evidence="7">
    <location>
        <begin position="178"/>
        <end position="198"/>
    </location>
</feature>
<dbReference type="OrthoDB" id="4540492at2759"/>
<evidence type="ECO:0000256" key="2">
    <source>
        <dbReference type="ARBA" id="ARBA00010992"/>
    </source>
</evidence>
<evidence type="ECO:0000256" key="1">
    <source>
        <dbReference type="ARBA" id="ARBA00004141"/>
    </source>
</evidence>
<dbReference type="EMBL" id="CCBN010000014">
    <property type="protein sequence ID" value="CDO56291.1"/>
    <property type="molecule type" value="Genomic_DNA"/>
</dbReference>
<gene>
    <name evidence="9" type="ORF">BN980_GECA14s02287g</name>
</gene>
<sequence length="459" mass="49371">MVLFLFFCSQFARGKKKFLSMKFRLFYIVFAHCLGTLQFGYHLAELNAPEAFISCRQLTTIDGIITSIYSLGGLVGASISGPFNGKYGRKTVALSACIPYLLGSLLMSTAQTILHLELGRFLCGLGAGVSVVVVPLYLNEISPVAQRGQFGFMSQLAINLGILLAQTCGLFFSDYGDWRYIFAVGAGLAALNAILVLATPESPKWLATAGHLRAGRRCLEYLRDSNKVDHEFESYIKPQRGTEEETLFIVTECDDENNSDADPEAAPGLPSRGTKPVSIWKFGTARRFRRQLVSVIGLMAFQQICGVNSIVFYSVEVLAGLLPRLAPVLNCIISAITCVIVIASASIVDRHGRKVLLLASMAGMAATAASLGYGMGVASATLTAVSATAFVASFALGLGPVPFMMVPELVASDAANAAQSIGMAVNWFSQFLVGIVFTWCCVPETKNKTSMVEVWGRTP</sequence>
<dbReference type="InterPro" id="IPR036259">
    <property type="entry name" value="MFS_trans_sf"/>
</dbReference>
<feature type="transmembrane region" description="Helical" evidence="7">
    <location>
        <begin position="292"/>
        <end position="315"/>
    </location>
</feature>
<feature type="transmembrane region" description="Helical" evidence="7">
    <location>
        <begin position="380"/>
        <end position="399"/>
    </location>
</feature>
<dbReference type="STRING" id="1173061.A0A0J9XG46"/>
<feature type="transmembrane region" description="Helical" evidence="7">
    <location>
        <begin position="355"/>
        <end position="374"/>
    </location>
</feature>
<dbReference type="Gene3D" id="1.20.1250.20">
    <property type="entry name" value="MFS general substrate transporter like domains"/>
    <property type="match status" value="1"/>
</dbReference>